<organism evidence="2 3">
    <name type="scientific">Rudanella paleaurantiibacter</name>
    <dbReference type="NCBI Taxonomy" id="2614655"/>
    <lineage>
        <taxon>Bacteria</taxon>
        <taxon>Pseudomonadati</taxon>
        <taxon>Bacteroidota</taxon>
        <taxon>Cytophagia</taxon>
        <taxon>Cytophagales</taxon>
        <taxon>Cytophagaceae</taxon>
        <taxon>Rudanella</taxon>
    </lineage>
</organism>
<proteinExistence type="predicted"/>
<dbReference type="RefSeq" id="WP_152125415.1">
    <property type="nucleotide sequence ID" value="NZ_WELI01000006.1"/>
</dbReference>
<keyword evidence="3" id="KW-1185">Reference proteome</keyword>
<dbReference type="EMBL" id="WELI01000006">
    <property type="protein sequence ID" value="KAB7729336.1"/>
    <property type="molecule type" value="Genomic_DNA"/>
</dbReference>
<evidence type="ECO:0000256" key="1">
    <source>
        <dbReference type="SAM" id="SignalP"/>
    </source>
</evidence>
<accession>A0A7J5TZK8</accession>
<dbReference type="Pfam" id="PF20420">
    <property type="entry name" value="DUF6702"/>
    <property type="match status" value="1"/>
</dbReference>
<evidence type="ECO:0000313" key="3">
    <source>
        <dbReference type="Proteomes" id="UP000488299"/>
    </source>
</evidence>
<keyword evidence="1" id="KW-0732">Signal</keyword>
<dbReference type="InterPro" id="IPR046525">
    <property type="entry name" value="DUF6702"/>
</dbReference>
<evidence type="ECO:0000313" key="2">
    <source>
        <dbReference type="EMBL" id="KAB7729336.1"/>
    </source>
</evidence>
<name>A0A7J5TZK8_9BACT</name>
<feature type="signal peptide" evidence="1">
    <location>
        <begin position="1"/>
        <end position="22"/>
    </location>
</feature>
<comment type="caution">
    <text evidence="2">The sequence shown here is derived from an EMBL/GenBank/DDBJ whole genome shotgun (WGS) entry which is preliminary data.</text>
</comment>
<gene>
    <name evidence="2" type="ORF">F5984_17065</name>
</gene>
<feature type="chain" id="PRO_5029600869" evidence="1">
    <location>
        <begin position="23"/>
        <end position="166"/>
    </location>
</feature>
<protein>
    <submittedName>
        <fullName evidence="2">Uncharacterized protein</fullName>
    </submittedName>
</protein>
<dbReference type="AlphaFoldDB" id="A0A7J5TZK8"/>
<reference evidence="2 3" key="1">
    <citation type="submission" date="2019-10" db="EMBL/GenBank/DDBJ databases">
        <title>Rudanella paleaurantiibacter sp. nov., isolated from sludge.</title>
        <authorList>
            <person name="Xu S.Q."/>
        </authorList>
    </citation>
    <scope>NUCLEOTIDE SEQUENCE [LARGE SCALE GENOMIC DNA]</scope>
    <source>
        <strain evidence="2 3">HX-22-17</strain>
    </source>
</reference>
<dbReference type="Proteomes" id="UP000488299">
    <property type="component" value="Unassembled WGS sequence"/>
</dbReference>
<sequence length="166" mass="19116">MLGRIGVLVLSLFLIASRSAHEYHASVTNMQYNPKEHAFEISVRMFTDDLEKALTKENGAQRVVFSAANTTKNDPILEKYVRRHFAVLTPQKQRKSFDYIGHETEADAQWIYLELPYSEAFRGGQMQQSVLTDLFDDQVNLVTISYNGQKKTFLFKKNQTVQDISF</sequence>